<name>A0A5M8RL70_9BACI</name>
<organism evidence="1 2">
    <name type="scientific">Bacillus swezeyi</name>
    <dbReference type="NCBI Taxonomy" id="1925020"/>
    <lineage>
        <taxon>Bacteria</taxon>
        <taxon>Bacillati</taxon>
        <taxon>Bacillota</taxon>
        <taxon>Bacilli</taxon>
        <taxon>Bacillales</taxon>
        <taxon>Bacillaceae</taxon>
        <taxon>Bacillus</taxon>
    </lineage>
</organism>
<proteinExistence type="predicted"/>
<gene>
    <name evidence="1" type="ORF">DX927_23610</name>
</gene>
<dbReference type="EMBL" id="QSND01000008">
    <property type="protein sequence ID" value="KAA6446682.1"/>
    <property type="molecule type" value="Genomic_DNA"/>
</dbReference>
<reference evidence="1 2" key="1">
    <citation type="submission" date="2018-08" db="EMBL/GenBank/DDBJ databases">
        <title>Bacillus phenotypic plasticity.</title>
        <authorList>
            <person name="Hurtado E."/>
        </authorList>
    </citation>
    <scope>NUCLEOTIDE SEQUENCE [LARGE SCALE GENOMIC DNA]</scope>
    <source>
        <strain evidence="1 2">427</strain>
    </source>
</reference>
<protein>
    <submittedName>
        <fullName evidence="1">Uncharacterized protein</fullName>
    </submittedName>
</protein>
<evidence type="ECO:0000313" key="2">
    <source>
        <dbReference type="Proteomes" id="UP000324326"/>
    </source>
</evidence>
<comment type="caution">
    <text evidence="1">The sequence shown here is derived from an EMBL/GenBank/DDBJ whole genome shotgun (WGS) entry which is preliminary data.</text>
</comment>
<evidence type="ECO:0000313" key="1">
    <source>
        <dbReference type="EMBL" id="KAA6446682.1"/>
    </source>
</evidence>
<accession>A0A5M8RL70</accession>
<dbReference type="AlphaFoldDB" id="A0A5M8RL70"/>
<dbReference type="Proteomes" id="UP000324326">
    <property type="component" value="Unassembled WGS sequence"/>
</dbReference>
<sequence>MRCDQCRFWKETWLQFGECNKLKEKVEVELVEGWDSAYLETFETGADFGCVLFKNRNEAAE</sequence>